<dbReference type="CDD" id="cd02440">
    <property type="entry name" value="AdoMet_MTases"/>
    <property type="match status" value="1"/>
</dbReference>
<protein>
    <recommendedName>
        <fullName evidence="1">Methyltransferase domain-containing protein</fullName>
    </recommendedName>
</protein>
<dbReference type="EMBL" id="LCRX01000005">
    <property type="protein sequence ID" value="KKW42581.1"/>
    <property type="molecule type" value="Genomic_DNA"/>
</dbReference>
<gene>
    <name evidence="2" type="ORF">UY92_C0005G0003</name>
</gene>
<proteinExistence type="predicted"/>
<dbReference type="SUPFAM" id="SSF53335">
    <property type="entry name" value="S-adenosyl-L-methionine-dependent methyltransferases"/>
    <property type="match status" value="1"/>
</dbReference>
<dbReference type="STRING" id="1619044.UY92_C0005G0003"/>
<evidence type="ECO:0000313" key="2">
    <source>
        <dbReference type="EMBL" id="KKW42581.1"/>
    </source>
</evidence>
<dbReference type="InterPro" id="IPR029063">
    <property type="entry name" value="SAM-dependent_MTases_sf"/>
</dbReference>
<dbReference type="Pfam" id="PF13847">
    <property type="entry name" value="Methyltransf_31"/>
    <property type="match status" value="1"/>
</dbReference>
<evidence type="ECO:0000313" key="3">
    <source>
        <dbReference type="Proteomes" id="UP000033870"/>
    </source>
</evidence>
<evidence type="ECO:0000259" key="1">
    <source>
        <dbReference type="Pfam" id="PF13847"/>
    </source>
</evidence>
<dbReference type="AlphaFoldDB" id="A0A0G1YH65"/>
<feature type="domain" description="Methyltransferase" evidence="1">
    <location>
        <begin position="22"/>
        <end position="135"/>
    </location>
</feature>
<reference evidence="2 3" key="1">
    <citation type="journal article" date="2015" name="Nature">
        <title>rRNA introns, odd ribosomes, and small enigmatic genomes across a large radiation of phyla.</title>
        <authorList>
            <person name="Brown C.T."/>
            <person name="Hug L.A."/>
            <person name="Thomas B.C."/>
            <person name="Sharon I."/>
            <person name="Castelle C.J."/>
            <person name="Singh A."/>
            <person name="Wilkins M.J."/>
            <person name="Williams K.H."/>
            <person name="Banfield J.F."/>
        </authorList>
    </citation>
    <scope>NUCLEOTIDE SEQUENCE [LARGE SCALE GENOMIC DNA]</scope>
</reference>
<name>A0A0G1YH65_9BACT</name>
<comment type="caution">
    <text evidence="2">The sequence shown here is derived from an EMBL/GenBank/DDBJ whole genome shotgun (WGS) entry which is preliminary data.</text>
</comment>
<sequence>MSYHSGNNLVDPAALFAQARLQPGMHIADFGAGRTGHLVFPAGLIIGEHGVVYAVDILKDVLESVRKRAELEGYVNIHTVWADIEQTGKVAIPPRSLDAVFMVNVLFHASDPTLPLSEAGRLLKPKGRIVVVDWVKPLAHLGPAAGQLLDFGALTAWARDNNFAVQDDLPLGPYSRCLVLFRHE</sequence>
<dbReference type="Proteomes" id="UP000033870">
    <property type="component" value="Unassembled WGS sequence"/>
</dbReference>
<accession>A0A0G1YH65</accession>
<organism evidence="2 3">
    <name type="scientific">Candidatus Magasanikbacteria bacterium GW2011_GWA2_56_11</name>
    <dbReference type="NCBI Taxonomy" id="1619044"/>
    <lineage>
        <taxon>Bacteria</taxon>
        <taxon>Candidatus Magasanikiibacteriota</taxon>
    </lineage>
</organism>
<dbReference type="InterPro" id="IPR025714">
    <property type="entry name" value="Methyltranfer_dom"/>
</dbReference>
<dbReference type="Gene3D" id="3.40.50.150">
    <property type="entry name" value="Vaccinia Virus protein VP39"/>
    <property type="match status" value="1"/>
</dbReference>